<evidence type="ECO:0000313" key="4">
    <source>
        <dbReference type="Proteomes" id="UP000028545"/>
    </source>
</evidence>
<feature type="region of interest" description="Disordered" evidence="1">
    <location>
        <begin position="817"/>
        <end position="851"/>
    </location>
</feature>
<dbReference type="KEGG" id="sapo:SAPIO_CDS2238"/>
<keyword evidence="2" id="KW-0472">Membrane</keyword>
<keyword evidence="4" id="KW-1185">Reference proteome</keyword>
<protein>
    <submittedName>
        <fullName evidence="3">Uncharacterized protein</fullName>
    </submittedName>
</protein>
<feature type="transmembrane region" description="Helical" evidence="2">
    <location>
        <begin position="1636"/>
        <end position="1656"/>
    </location>
</feature>
<evidence type="ECO:0000256" key="1">
    <source>
        <dbReference type="SAM" id="MobiDB-lite"/>
    </source>
</evidence>
<dbReference type="RefSeq" id="XP_016644698.1">
    <property type="nucleotide sequence ID" value="XM_016785322.1"/>
</dbReference>
<dbReference type="HOGENOM" id="CLU_001028_0_0_1"/>
<dbReference type="GeneID" id="27721310"/>
<accession>A0A084GC37</accession>
<keyword evidence="2" id="KW-1133">Transmembrane helix</keyword>
<name>A0A084GC37_PSEDA</name>
<dbReference type="Proteomes" id="UP000028545">
    <property type="component" value="Unassembled WGS sequence"/>
</dbReference>
<gene>
    <name evidence="3" type="ORF">SAPIO_CDS2238</name>
</gene>
<comment type="caution">
    <text evidence="3">The sequence shown here is derived from an EMBL/GenBank/DDBJ whole genome shotgun (WGS) entry which is preliminary data.</text>
</comment>
<evidence type="ECO:0000313" key="3">
    <source>
        <dbReference type="EMBL" id="KEZ44899.1"/>
    </source>
</evidence>
<sequence length="1946" mass="214934">MDIEDLVRNTVEAIVSLAAFPVTKFMDRLFNATRNAPHTSRIRPELDPEPAFGPELRGTVLNGRDESFLLNRLGVQSVVNGISTINRTSDKAKFKDCVDKKNAKDDTFEDMTKLTTLLYAEHVNWALEKNKLPSLEQLHGTSGFAAVYESYISRPRFIGSVIATDLANRTDACSTSLLFVCEYLNQGPGFTPFLDHGFDTSSSNSVLQKWIEALLEVPKLQSKQGVAEIFGFAAAVASIVVAPVDISGKLQSSTGFHMRDLVMSKTFRPAAVKAAKNVTSKISGPKRVPVSHLRSSESARELAADQTQSQGISVINLSVLGVDDISFESLVDGANDNFKSIVTQCKQNWATKEDKWHAASAGLATVSKQSSRRFSTGQAFTGFSLTHVSSREQEWLEVTTYTGRPLADWIEQVQSPHPRLFTGKSPKVKEVTTTEVPRASCFRPGTKIATKADDIAIESIVEGTLLLTNINSRTGICSDEDVRIEVSDPLLVGFNGTGVFASLGHVFHTTTGLRAVDPTIALGENPWLDVGRLQVGHILYQLSEDRTCCELVPIDSIEIERVPSVTTLHGVHLREGDRSYFANGFLVAVNYPEITIKSVAAALGKLSRKQQAQALYHIQELRPLFWSLGVNGVDALLQNELKLAKEDKVKTKRHLKGPRFQEMRRRFVLKADTSRLIQARKPKGYELPEVDIFEGNLFLDGELATRVSFDSAKSRLRWSREIENFGYEHGLMAFHTHGFGARGAVLVSDDEDPEDLRDGNDYIVPFTCSGPQGRTQNPSVPKPDLTRKIKVGTHAILPSRGLGAAGDGVRKIPVPDRVPGLFEPGGPLTPSDPPAGGDSDGNENDIPIDPDKQIDLSQVGSGFMNPIWDESDFFQTFVDEVAWPKDVEVRTSCVEPKRWGTLGIGLYHTDAEHGLILPEIIIPELDRLLEAYNARVEPYQRFPSFYDAQIIGNPDNTTHGKVQITAAAAISALSDQFVPAAEGEQQLDYPTKNLTFRNNLDSDITIPLLFAEAEMDFDVHYEELRGSVWEYDPEMTGCLGERYLFEATYDPFGFSMSTSADLMRTSSALQRKRAKVSYLAAKLDDSKMSTKPALISDGALIRATATDTDALNRLLERDISQTQAMFQKLMLYYMDDEDREKFTSDAKPDPLEFTPGIDGSLNSNHIEWIRGVYGKAYVTYSFSRLSKVVEDGDGTEDGHGLRHKLTEAEKKKIWYFWTGSGATSLSQSVEYNEINELISLHVTREHLGDDFSEEYLANAQGPVWAQKLVDRVTSSRYLGQALIDPVNQDRNILSNWCTLAFCLDPRLESNANTPENAARTADEDYVDYATEIYLRCMNYFMARNESHPGEVPEDILNYKLEDWVIDAIGAILELTYQGGDAMDAEFRAQFEEDFAALMDHWGISDNTTIEERKAQMAHQMALLMAESTGTLNDFLTATTGRSDLVHRLVNKITSSATGMGPKTMAGLRGLLSAGLFVVFSVITVRMMKDAWPVMSLADRAACATEFTRGFFQMLSGFSGIWRDYRAATIGNSITSIELDKAIKKDLGLNDAEAFQTRMNNYNRLQNAANPEASGLTDVEIKNANAQHMQMEEGMKGKHMSKETRNKIWGEKWKERMAALDSDGTTPRYAAMKSSTMAVRVFVALSFLASLGALFATSFSLTQQIKDGNLTDKGRRVAIAQITFTALATVVEFIGISSTLLLVPVVGFVLALVGLALSIIFMGDGIQEPEEPPLSDMELFIRDQAKPLLVPMLDPPPSKLKYTLGQTTWAEGATRTLKITAKNESSEPVEISCVTLSWLGGNDDRCLFTERQFIAREVVTAPESVQPLTNGDHIIQRMPVGNDTPMEAALVSTSYSRHTGFDSTVMPLPVRGEVNGEEVTTNVDEEGDMVLVTQPGHSFTWFITGTVAERGTNTVTGDDLPGESVVDVVELLPNGDKTLNRFVIQRG</sequence>
<dbReference type="EMBL" id="JOWA01000086">
    <property type="protein sequence ID" value="KEZ44899.1"/>
    <property type="molecule type" value="Genomic_DNA"/>
</dbReference>
<reference evidence="3 4" key="1">
    <citation type="journal article" date="2014" name="Genome Announc.">
        <title>Draft genome sequence of the pathogenic fungus Scedosporium apiospermum.</title>
        <authorList>
            <person name="Vandeputte P."/>
            <person name="Ghamrawi S."/>
            <person name="Rechenmann M."/>
            <person name="Iltis A."/>
            <person name="Giraud S."/>
            <person name="Fleury M."/>
            <person name="Thornton C."/>
            <person name="Delhaes L."/>
            <person name="Meyer W."/>
            <person name="Papon N."/>
            <person name="Bouchara J.P."/>
        </authorList>
    </citation>
    <scope>NUCLEOTIDE SEQUENCE [LARGE SCALE GENOMIC DNA]</scope>
    <source>
        <strain evidence="3 4">IHEM 14462</strain>
    </source>
</reference>
<feature type="transmembrane region" description="Helical" evidence="2">
    <location>
        <begin position="1700"/>
        <end position="1722"/>
    </location>
</feature>
<feature type="transmembrane region" description="Helical" evidence="2">
    <location>
        <begin position="1465"/>
        <end position="1484"/>
    </location>
</feature>
<feature type="transmembrane region" description="Helical" evidence="2">
    <location>
        <begin position="1676"/>
        <end position="1693"/>
    </location>
</feature>
<dbReference type="VEuPathDB" id="FungiDB:SAPIO_CDS2238"/>
<dbReference type="OrthoDB" id="5383572at2759"/>
<proteinExistence type="predicted"/>
<organism evidence="3 4">
    <name type="scientific">Pseudallescheria apiosperma</name>
    <name type="common">Scedosporium apiospermum</name>
    <dbReference type="NCBI Taxonomy" id="563466"/>
    <lineage>
        <taxon>Eukaryota</taxon>
        <taxon>Fungi</taxon>
        <taxon>Dikarya</taxon>
        <taxon>Ascomycota</taxon>
        <taxon>Pezizomycotina</taxon>
        <taxon>Sordariomycetes</taxon>
        <taxon>Hypocreomycetidae</taxon>
        <taxon>Microascales</taxon>
        <taxon>Microascaceae</taxon>
        <taxon>Scedosporium</taxon>
    </lineage>
</organism>
<evidence type="ECO:0000256" key="2">
    <source>
        <dbReference type="SAM" id="Phobius"/>
    </source>
</evidence>
<keyword evidence="2" id="KW-0812">Transmembrane</keyword>